<name>A0A0A0NMQ7_STRRN</name>
<evidence type="ECO:0000313" key="2">
    <source>
        <dbReference type="EMBL" id="RLV81288.1"/>
    </source>
</evidence>
<dbReference type="PANTHER" id="PTHR43162">
    <property type="match status" value="1"/>
</dbReference>
<evidence type="ECO:0000259" key="1">
    <source>
        <dbReference type="Pfam" id="PF13460"/>
    </source>
</evidence>
<dbReference type="STRING" id="1343740.M271_20655"/>
<gene>
    <name evidence="2" type="ORF">D3C57_122925</name>
</gene>
<dbReference type="KEGG" id="src:M271_20655"/>
<dbReference type="eggNOG" id="COG0702">
    <property type="taxonomic scope" value="Bacteria"/>
</dbReference>
<dbReference type="Pfam" id="PF13460">
    <property type="entry name" value="NAD_binding_10"/>
    <property type="match status" value="1"/>
</dbReference>
<dbReference type="Proteomes" id="UP000281594">
    <property type="component" value="Unassembled WGS sequence"/>
</dbReference>
<protein>
    <recommendedName>
        <fullName evidence="1">NAD(P)-binding domain-containing protein</fullName>
    </recommendedName>
</protein>
<comment type="caution">
    <text evidence="2">The sequence shown here is derived from an EMBL/GenBank/DDBJ whole genome shotgun (WGS) entry which is preliminary data.</text>
</comment>
<reference evidence="2 3" key="1">
    <citation type="journal article" date="2018" name="J. Biol. Chem.">
        <title>Discovery of the actinoplanic acid pathway in Streptomyces rapamycinicus reveals a genetically conserved synergism with rapamycin.</title>
        <authorList>
            <person name="Mrak P."/>
            <person name="Krastel P."/>
            <person name="Pivk Lukancic P."/>
            <person name="Tao J."/>
            <person name="Pistorius D."/>
            <person name="Moore C.M."/>
        </authorList>
    </citation>
    <scope>NUCLEOTIDE SEQUENCE [LARGE SCALE GENOMIC DNA]</scope>
    <source>
        <strain evidence="2 3">NRRL 5491</strain>
    </source>
</reference>
<organism evidence="2 3">
    <name type="scientific">Streptomyces rapamycinicus (strain ATCC 29253 / DSM 41530 / NRRL 5491 / AYB-994)</name>
    <name type="common">Streptomyces hygroscopicus (strain ATCC 29253)</name>
    <dbReference type="NCBI Taxonomy" id="1343740"/>
    <lineage>
        <taxon>Bacteria</taxon>
        <taxon>Bacillati</taxon>
        <taxon>Actinomycetota</taxon>
        <taxon>Actinomycetes</taxon>
        <taxon>Kitasatosporales</taxon>
        <taxon>Streptomycetaceae</taxon>
        <taxon>Streptomyces</taxon>
        <taxon>Streptomyces violaceusniger group</taxon>
    </lineage>
</organism>
<accession>A0A0A0NMQ7</accession>
<dbReference type="PANTHER" id="PTHR43162:SF1">
    <property type="entry name" value="PRESTALK A DIFFERENTIATION PROTEIN A"/>
    <property type="match status" value="1"/>
</dbReference>
<dbReference type="EMBL" id="QYCY01000001">
    <property type="protein sequence ID" value="RLV81288.1"/>
    <property type="molecule type" value="Genomic_DNA"/>
</dbReference>
<dbReference type="RefSeq" id="WP_020869108.1">
    <property type="nucleotide sequence ID" value="NC_022785.1"/>
</dbReference>
<dbReference type="SUPFAM" id="SSF51735">
    <property type="entry name" value="NAD(P)-binding Rossmann-fold domains"/>
    <property type="match status" value="1"/>
</dbReference>
<dbReference type="Gene3D" id="3.40.50.720">
    <property type="entry name" value="NAD(P)-binding Rossmann-like Domain"/>
    <property type="match status" value="1"/>
</dbReference>
<dbReference type="AlphaFoldDB" id="A0A0A0NMQ7"/>
<feature type="domain" description="NAD(P)-binding" evidence="1">
    <location>
        <begin position="6"/>
        <end position="172"/>
    </location>
</feature>
<sequence length="275" mass="29748">MFVVTGATGNVGSHVVKHLADAGAEVLALTRDPEAARLPEGVRAARTEELPLDGATALFLNPAVVWQVGAEKILERAKESGVRRIVMLSSSSVLDDVDPQRNPIGVRHRALEDEVEATGLEWTFVRPGGFAVNALQWVDQIKAGDVVYGPYAGAQMALIHEADMGEVCARALLADDLVGQAPELTGPESLSFADQVRVIGEVIGRPLRYEEIPPEAARERMVGGFLTPEMADSLLRVFAELVDRPQAVSPEVERITGRPGLTFAQWVEDHVADFR</sequence>
<dbReference type="InterPro" id="IPR016040">
    <property type="entry name" value="NAD(P)-bd_dom"/>
</dbReference>
<dbReference type="InterPro" id="IPR036291">
    <property type="entry name" value="NAD(P)-bd_dom_sf"/>
</dbReference>
<dbReference type="InterPro" id="IPR051604">
    <property type="entry name" value="Ergot_Alk_Oxidoreductase"/>
</dbReference>
<evidence type="ECO:0000313" key="3">
    <source>
        <dbReference type="Proteomes" id="UP000281594"/>
    </source>
</evidence>
<dbReference type="HOGENOM" id="CLU_007383_10_6_11"/>
<proteinExistence type="predicted"/>